<evidence type="ECO:0000313" key="3">
    <source>
        <dbReference type="Proteomes" id="UP000799536"/>
    </source>
</evidence>
<comment type="caution">
    <text evidence="2">The sequence shown here is derived from an EMBL/GenBank/DDBJ whole genome shotgun (WGS) entry which is preliminary data.</text>
</comment>
<evidence type="ECO:0000256" key="1">
    <source>
        <dbReference type="SAM" id="MobiDB-lite"/>
    </source>
</evidence>
<protein>
    <submittedName>
        <fullName evidence="2">Uncharacterized protein</fullName>
    </submittedName>
</protein>
<name>A0A9P4MVI4_9PLEO</name>
<proteinExistence type="predicted"/>
<feature type="region of interest" description="Disordered" evidence="1">
    <location>
        <begin position="218"/>
        <end position="238"/>
    </location>
</feature>
<feature type="compositionally biased region" description="Low complexity" evidence="1">
    <location>
        <begin position="122"/>
        <end position="142"/>
    </location>
</feature>
<dbReference type="AlphaFoldDB" id="A0A9P4MVI4"/>
<accession>A0A9P4MVI4</accession>
<feature type="region of interest" description="Disordered" evidence="1">
    <location>
        <begin position="20"/>
        <end position="200"/>
    </location>
</feature>
<evidence type="ECO:0000313" key="2">
    <source>
        <dbReference type="EMBL" id="KAF2201188.1"/>
    </source>
</evidence>
<dbReference type="Proteomes" id="UP000799536">
    <property type="component" value="Unassembled WGS sequence"/>
</dbReference>
<reference evidence="2" key="1">
    <citation type="journal article" date="2020" name="Stud. Mycol.">
        <title>101 Dothideomycetes genomes: a test case for predicting lifestyles and emergence of pathogens.</title>
        <authorList>
            <person name="Haridas S."/>
            <person name="Albert R."/>
            <person name="Binder M."/>
            <person name="Bloem J."/>
            <person name="Labutti K."/>
            <person name="Salamov A."/>
            <person name="Andreopoulos B."/>
            <person name="Baker S."/>
            <person name="Barry K."/>
            <person name="Bills G."/>
            <person name="Bluhm B."/>
            <person name="Cannon C."/>
            <person name="Castanera R."/>
            <person name="Culley D."/>
            <person name="Daum C."/>
            <person name="Ezra D."/>
            <person name="Gonzalez J."/>
            <person name="Henrissat B."/>
            <person name="Kuo A."/>
            <person name="Liang C."/>
            <person name="Lipzen A."/>
            <person name="Lutzoni F."/>
            <person name="Magnuson J."/>
            <person name="Mondo S."/>
            <person name="Nolan M."/>
            <person name="Ohm R."/>
            <person name="Pangilinan J."/>
            <person name="Park H.-J."/>
            <person name="Ramirez L."/>
            <person name="Alfaro M."/>
            <person name="Sun H."/>
            <person name="Tritt A."/>
            <person name="Yoshinaga Y."/>
            <person name="Zwiers L.-H."/>
            <person name="Turgeon B."/>
            <person name="Goodwin S."/>
            <person name="Spatafora J."/>
            <person name="Crous P."/>
            <person name="Grigoriev I."/>
        </authorList>
    </citation>
    <scope>NUCLEOTIDE SEQUENCE</scope>
    <source>
        <strain evidence="2">ATCC 74209</strain>
    </source>
</reference>
<feature type="compositionally biased region" description="Low complexity" evidence="1">
    <location>
        <begin position="173"/>
        <end position="193"/>
    </location>
</feature>
<feature type="compositionally biased region" description="Low complexity" evidence="1">
    <location>
        <begin position="54"/>
        <end position="69"/>
    </location>
</feature>
<organism evidence="2 3">
    <name type="scientific">Delitschia confertaspora ATCC 74209</name>
    <dbReference type="NCBI Taxonomy" id="1513339"/>
    <lineage>
        <taxon>Eukaryota</taxon>
        <taxon>Fungi</taxon>
        <taxon>Dikarya</taxon>
        <taxon>Ascomycota</taxon>
        <taxon>Pezizomycotina</taxon>
        <taxon>Dothideomycetes</taxon>
        <taxon>Pleosporomycetidae</taxon>
        <taxon>Pleosporales</taxon>
        <taxon>Delitschiaceae</taxon>
        <taxon>Delitschia</taxon>
    </lineage>
</organism>
<gene>
    <name evidence="2" type="ORF">GQ43DRAFT_472014</name>
</gene>
<keyword evidence="3" id="KW-1185">Reference proteome</keyword>
<sequence length="238" mass="26899">MVLLGGLEIVIGGYLLHRHHKHKNQRIRAQQEEEQRRRPARCHSAPAIVKQHQHQQQQHRQNLNQDQAQGPGGRRPQRKESYAKYGQGGQYAPQMGNQSMVHLGGQHPGQYLVQPRPQHQVHSLPQYQHQYQHQHHLQFQLPPVQPPRPHTSYPLSPQPLITHGSLPSTLYTPSQHPAAQQQQPQYQHPSCPYYNTGLSASAPDLQDYTITAPVALVGGGRHTAGENGEDDPPPPYRP</sequence>
<dbReference type="EMBL" id="ML993987">
    <property type="protein sequence ID" value="KAF2201188.1"/>
    <property type="molecule type" value="Genomic_DNA"/>
</dbReference>